<name>A0A2P5IDR4_DIAHE</name>
<reference evidence="2" key="1">
    <citation type="submission" date="2017-09" db="EMBL/GenBank/DDBJ databases">
        <title>Polyketide synthases of a Diaporthe helianthi virulent isolate.</title>
        <authorList>
            <person name="Baroncelli R."/>
        </authorList>
    </citation>
    <scope>NUCLEOTIDE SEQUENCE [LARGE SCALE GENOMIC DNA]</scope>
    <source>
        <strain evidence="2">7/96</strain>
    </source>
</reference>
<proteinExistence type="predicted"/>
<sequence length="110" mass="12035">MYFSVHGVNTSKSYPNRRRISNGRTASPSDRPPSQSPASRPVHHAPESTQADTTATATATATAAISPRTTHTSSFIDDCTARTSWHDLSLGLDARRDVARSLRPPHRQRL</sequence>
<keyword evidence="3" id="KW-1185">Reference proteome</keyword>
<dbReference type="Proteomes" id="UP000094444">
    <property type="component" value="Unassembled WGS sequence"/>
</dbReference>
<organism evidence="2 3">
    <name type="scientific">Diaporthe helianthi</name>
    <dbReference type="NCBI Taxonomy" id="158607"/>
    <lineage>
        <taxon>Eukaryota</taxon>
        <taxon>Fungi</taxon>
        <taxon>Dikarya</taxon>
        <taxon>Ascomycota</taxon>
        <taxon>Pezizomycotina</taxon>
        <taxon>Sordariomycetes</taxon>
        <taxon>Sordariomycetidae</taxon>
        <taxon>Diaporthales</taxon>
        <taxon>Diaporthaceae</taxon>
        <taxon>Diaporthe</taxon>
    </lineage>
</organism>
<dbReference type="EMBL" id="MAVT02000041">
    <property type="protein sequence ID" value="POS80619.1"/>
    <property type="molecule type" value="Genomic_DNA"/>
</dbReference>
<comment type="caution">
    <text evidence="2">The sequence shown here is derived from an EMBL/GenBank/DDBJ whole genome shotgun (WGS) entry which is preliminary data.</text>
</comment>
<evidence type="ECO:0000313" key="3">
    <source>
        <dbReference type="Proteomes" id="UP000094444"/>
    </source>
</evidence>
<evidence type="ECO:0000256" key="1">
    <source>
        <dbReference type="SAM" id="MobiDB-lite"/>
    </source>
</evidence>
<gene>
    <name evidence="2" type="ORF">DHEL01_v201001</name>
</gene>
<feature type="region of interest" description="Disordered" evidence="1">
    <location>
        <begin position="1"/>
        <end position="78"/>
    </location>
</feature>
<feature type="compositionally biased region" description="Low complexity" evidence="1">
    <location>
        <begin position="49"/>
        <end position="64"/>
    </location>
</feature>
<accession>A0A2P5IDR4</accession>
<protein>
    <submittedName>
        <fullName evidence="2">Uncharacterized protein</fullName>
    </submittedName>
</protein>
<dbReference type="InParanoid" id="A0A2P5IDR4"/>
<dbReference type="AlphaFoldDB" id="A0A2P5IDR4"/>
<evidence type="ECO:0000313" key="2">
    <source>
        <dbReference type="EMBL" id="POS80619.1"/>
    </source>
</evidence>